<dbReference type="EMBL" id="KQ458859">
    <property type="protein sequence ID" value="KPJ04871.1"/>
    <property type="molecule type" value="Genomic_DNA"/>
</dbReference>
<keyword evidence="2" id="KW-1185">Reference proteome</keyword>
<evidence type="ECO:0000313" key="1">
    <source>
        <dbReference type="EMBL" id="KPJ04871.1"/>
    </source>
</evidence>
<proteinExistence type="predicted"/>
<name>A0A194QN10_PAPXU</name>
<organism evidence="1 2">
    <name type="scientific">Papilio xuthus</name>
    <name type="common">Asian swallowtail butterfly</name>
    <dbReference type="NCBI Taxonomy" id="66420"/>
    <lineage>
        <taxon>Eukaryota</taxon>
        <taxon>Metazoa</taxon>
        <taxon>Ecdysozoa</taxon>
        <taxon>Arthropoda</taxon>
        <taxon>Hexapoda</taxon>
        <taxon>Insecta</taxon>
        <taxon>Pterygota</taxon>
        <taxon>Neoptera</taxon>
        <taxon>Endopterygota</taxon>
        <taxon>Lepidoptera</taxon>
        <taxon>Glossata</taxon>
        <taxon>Ditrysia</taxon>
        <taxon>Papilionoidea</taxon>
        <taxon>Papilionidae</taxon>
        <taxon>Papilioninae</taxon>
        <taxon>Papilio</taxon>
    </lineage>
</organism>
<evidence type="ECO:0000313" key="2">
    <source>
        <dbReference type="Proteomes" id="UP000053268"/>
    </source>
</evidence>
<reference evidence="1 2" key="1">
    <citation type="journal article" date="2015" name="Nat. Commun.">
        <title>Outbred genome sequencing and CRISPR/Cas9 gene editing in butterflies.</title>
        <authorList>
            <person name="Li X."/>
            <person name="Fan D."/>
            <person name="Zhang W."/>
            <person name="Liu G."/>
            <person name="Zhang L."/>
            <person name="Zhao L."/>
            <person name="Fang X."/>
            <person name="Chen L."/>
            <person name="Dong Y."/>
            <person name="Chen Y."/>
            <person name="Ding Y."/>
            <person name="Zhao R."/>
            <person name="Feng M."/>
            <person name="Zhu Y."/>
            <person name="Feng Y."/>
            <person name="Jiang X."/>
            <person name="Zhu D."/>
            <person name="Xiang H."/>
            <person name="Feng X."/>
            <person name="Li S."/>
            <person name="Wang J."/>
            <person name="Zhang G."/>
            <person name="Kronforst M.R."/>
            <person name="Wang W."/>
        </authorList>
    </citation>
    <scope>NUCLEOTIDE SEQUENCE [LARGE SCALE GENOMIC DNA]</scope>
    <source>
        <strain evidence="1">Ya'a_city_454_Px</strain>
        <tissue evidence="1">Whole body</tissue>
    </source>
</reference>
<gene>
    <name evidence="1" type="ORF">RR46_01809</name>
</gene>
<dbReference type="AlphaFoldDB" id="A0A194QN10"/>
<accession>A0A194QN10</accession>
<sequence length="348" mass="39842">MEMLQRKREVLQYEQQRLVNERVNMRKRPFESDLPSRSLPYYQTQSSVQNFARLYDGGSERSFGGPQPKRHVPVNVWDDNRFNVNQSSVPQRQAPYVAPIPQNRAQPMPLMGVVSKPVGRPILDLPPKRVRSKFYTGTQFNPAPVQVKNKTPPKQLPILRATEEPTGQMHGRLGLALGLIVKKMKEDFCVGPETTELFNSKHMQRYIRKIIRDRLTNIMLNRAVGKSDEIVAAYRKVYPLHTDKLILDSANVNADFEEYLKSNMCKIMSDKLNELFDKMKQLCEGKDVEVRKLITPLACGSGEEKTETNKDVTLTQDYMNSLAVALIVENLPQILPKYTEVIDNLNIA</sequence>
<dbReference type="Proteomes" id="UP000053268">
    <property type="component" value="Unassembled WGS sequence"/>
</dbReference>
<protein>
    <submittedName>
        <fullName evidence="1">Uncharacterized protein</fullName>
    </submittedName>
</protein>